<organism evidence="3 4">
    <name type="scientific">Eleusine coracana subsp. coracana</name>
    <dbReference type="NCBI Taxonomy" id="191504"/>
    <lineage>
        <taxon>Eukaryota</taxon>
        <taxon>Viridiplantae</taxon>
        <taxon>Streptophyta</taxon>
        <taxon>Embryophyta</taxon>
        <taxon>Tracheophyta</taxon>
        <taxon>Spermatophyta</taxon>
        <taxon>Magnoliopsida</taxon>
        <taxon>Liliopsida</taxon>
        <taxon>Poales</taxon>
        <taxon>Poaceae</taxon>
        <taxon>PACMAD clade</taxon>
        <taxon>Chloridoideae</taxon>
        <taxon>Cynodonteae</taxon>
        <taxon>Eleusininae</taxon>
        <taxon>Eleusine</taxon>
    </lineage>
</organism>
<accession>A0AAV5BY27</accession>
<gene>
    <name evidence="3" type="primary">ga07253</name>
    <name evidence="3" type="ORF">PR202_ga07253</name>
</gene>
<evidence type="ECO:0000313" key="3">
    <source>
        <dbReference type="EMBL" id="GJM90926.1"/>
    </source>
</evidence>
<dbReference type="Proteomes" id="UP001054889">
    <property type="component" value="Unassembled WGS sequence"/>
</dbReference>
<feature type="domain" description="F-box" evidence="2">
    <location>
        <begin position="9"/>
        <end position="46"/>
    </location>
</feature>
<dbReference type="InterPro" id="IPR036047">
    <property type="entry name" value="F-box-like_dom_sf"/>
</dbReference>
<evidence type="ECO:0000313" key="4">
    <source>
        <dbReference type="Proteomes" id="UP001054889"/>
    </source>
</evidence>
<name>A0AAV5BY27_ELECO</name>
<feature type="region of interest" description="Disordered" evidence="1">
    <location>
        <begin position="169"/>
        <end position="193"/>
    </location>
</feature>
<dbReference type="AlphaFoldDB" id="A0AAV5BY27"/>
<dbReference type="InterPro" id="IPR001810">
    <property type="entry name" value="F-box_dom"/>
</dbReference>
<comment type="caution">
    <text evidence="3">The sequence shown here is derived from an EMBL/GenBank/DDBJ whole genome shotgun (WGS) entry which is preliminary data.</text>
</comment>
<keyword evidence="4" id="KW-1185">Reference proteome</keyword>
<evidence type="ECO:0000259" key="2">
    <source>
        <dbReference type="Pfam" id="PF12937"/>
    </source>
</evidence>
<dbReference type="Pfam" id="PF12937">
    <property type="entry name" value="F-box-like"/>
    <property type="match status" value="1"/>
</dbReference>
<reference evidence="3" key="1">
    <citation type="journal article" date="2018" name="DNA Res.">
        <title>Multiple hybrid de novo genome assembly of finger millet, an orphan allotetraploid crop.</title>
        <authorList>
            <person name="Hatakeyama M."/>
            <person name="Aluri S."/>
            <person name="Balachadran M.T."/>
            <person name="Sivarajan S.R."/>
            <person name="Patrignani A."/>
            <person name="Gruter S."/>
            <person name="Poveda L."/>
            <person name="Shimizu-Inatsugi R."/>
            <person name="Baeten J."/>
            <person name="Francoijs K.J."/>
            <person name="Nataraja K.N."/>
            <person name="Reddy Y.A.N."/>
            <person name="Phadnis S."/>
            <person name="Ravikumar R.L."/>
            <person name="Schlapbach R."/>
            <person name="Sreeman S.M."/>
            <person name="Shimizu K.K."/>
        </authorList>
    </citation>
    <scope>NUCLEOTIDE SEQUENCE</scope>
</reference>
<dbReference type="Gene3D" id="1.20.1280.50">
    <property type="match status" value="1"/>
</dbReference>
<dbReference type="SUPFAM" id="SSF81383">
    <property type="entry name" value="F-box domain"/>
    <property type="match status" value="1"/>
</dbReference>
<dbReference type="EMBL" id="BQKI01000003">
    <property type="protein sequence ID" value="GJM90926.1"/>
    <property type="molecule type" value="Genomic_DNA"/>
</dbReference>
<protein>
    <recommendedName>
        <fullName evidence="2">F-box domain-containing protein</fullName>
    </recommendedName>
</protein>
<evidence type="ECO:0000256" key="1">
    <source>
        <dbReference type="SAM" id="MobiDB-lite"/>
    </source>
</evidence>
<dbReference type="PANTHER" id="PTHR33207">
    <property type="entry name" value="F-BOX DOMAIN CONTAINING PROTEIN-RELATED"/>
    <property type="match status" value="1"/>
</dbReference>
<reference evidence="3" key="2">
    <citation type="submission" date="2021-12" db="EMBL/GenBank/DDBJ databases">
        <title>Resequencing data analysis of finger millet.</title>
        <authorList>
            <person name="Hatakeyama M."/>
            <person name="Aluri S."/>
            <person name="Balachadran M.T."/>
            <person name="Sivarajan S.R."/>
            <person name="Poveda L."/>
            <person name="Shimizu-Inatsugi R."/>
            <person name="Schlapbach R."/>
            <person name="Sreeman S.M."/>
            <person name="Shimizu K.K."/>
        </authorList>
    </citation>
    <scope>NUCLEOTIDE SEQUENCE</scope>
</reference>
<sequence>MVLDNDNILGEILLRVALATSLVRAALVCRRWLHIVSHPAFLRRFCDLNSPPLLGLYIQPIYEIPKFALMPDLPDELAAIAHRASSALDGYPPENNVFILSCLNGRLILNLCGPDCRDYYVLLSPLDLGLQMGWGKMAAVASQRPAAGKAESAASPRLAVGKAEAEVEGKGGCGRSRGQRRPAVTGSLLSASW</sequence>
<proteinExistence type="predicted"/>